<organism evidence="1">
    <name type="scientific">Sesamum angustifolium</name>
    <dbReference type="NCBI Taxonomy" id="2727405"/>
    <lineage>
        <taxon>Eukaryota</taxon>
        <taxon>Viridiplantae</taxon>
        <taxon>Streptophyta</taxon>
        <taxon>Embryophyta</taxon>
        <taxon>Tracheophyta</taxon>
        <taxon>Spermatophyta</taxon>
        <taxon>Magnoliopsida</taxon>
        <taxon>eudicotyledons</taxon>
        <taxon>Gunneridae</taxon>
        <taxon>Pentapetalae</taxon>
        <taxon>asterids</taxon>
        <taxon>lamiids</taxon>
        <taxon>Lamiales</taxon>
        <taxon>Pedaliaceae</taxon>
        <taxon>Sesamum</taxon>
    </lineage>
</organism>
<dbReference type="EMBL" id="JACGWK010001386">
    <property type="protein sequence ID" value="KAL0289730.1"/>
    <property type="molecule type" value="Genomic_DNA"/>
</dbReference>
<proteinExistence type="predicted"/>
<evidence type="ECO:0000313" key="1">
    <source>
        <dbReference type="EMBL" id="KAL0289730.1"/>
    </source>
</evidence>
<protein>
    <submittedName>
        <fullName evidence="1">Uncharacterized protein</fullName>
    </submittedName>
</protein>
<accession>A0AAW2J596</accession>
<reference evidence="1" key="1">
    <citation type="submission" date="2020-06" db="EMBL/GenBank/DDBJ databases">
        <authorList>
            <person name="Li T."/>
            <person name="Hu X."/>
            <person name="Zhang T."/>
            <person name="Song X."/>
            <person name="Zhang H."/>
            <person name="Dai N."/>
            <person name="Sheng W."/>
            <person name="Hou X."/>
            <person name="Wei L."/>
        </authorList>
    </citation>
    <scope>NUCLEOTIDE SEQUENCE</scope>
    <source>
        <strain evidence="1">G01</strain>
        <tissue evidence="1">Leaf</tissue>
    </source>
</reference>
<gene>
    <name evidence="1" type="ORF">Sangu_2605100</name>
</gene>
<sequence>MERGVGGATASSSLDLSYLARPKAGKHKWKLAVKAEPWGAAGVGVGWGEDDCSNELI</sequence>
<dbReference type="AlphaFoldDB" id="A0AAW2J596"/>
<name>A0AAW2J596_9LAMI</name>
<reference evidence="1" key="2">
    <citation type="journal article" date="2024" name="Plant">
        <title>Genomic evolution and insights into agronomic trait innovations of Sesamum species.</title>
        <authorList>
            <person name="Miao H."/>
            <person name="Wang L."/>
            <person name="Qu L."/>
            <person name="Liu H."/>
            <person name="Sun Y."/>
            <person name="Le M."/>
            <person name="Wang Q."/>
            <person name="Wei S."/>
            <person name="Zheng Y."/>
            <person name="Lin W."/>
            <person name="Duan Y."/>
            <person name="Cao H."/>
            <person name="Xiong S."/>
            <person name="Wang X."/>
            <person name="Wei L."/>
            <person name="Li C."/>
            <person name="Ma Q."/>
            <person name="Ju M."/>
            <person name="Zhao R."/>
            <person name="Li G."/>
            <person name="Mu C."/>
            <person name="Tian Q."/>
            <person name="Mei H."/>
            <person name="Zhang T."/>
            <person name="Gao T."/>
            <person name="Zhang H."/>
        </authorList>
    </citation>
    <scope>NUCLEOTIDE SEQUENCE</scope>
    <source>
        <strain evidence="1">G01</strain>
    </source>
</reference>
<comment type="caution">
    <text evidence="1">The sequence shown here is derived from an EMBL/GenBank/DDBJ whole genome shotgun (WGS) entry which is preliminary data.</text>
</comment>